<gene>
    <name evidence="2" type="ORF">D3P09_23030</name>
</gene>
<protein>
    <recommendedName>
        <fullName evidence="1">N-acetyltransferase domain-containing protein</fullName>
    </recommendedName>
</protein>
<accession>A0A3A6PC03</accession>
<comment type="caution">
    <text evidence="2">The sequence shown here is derived from an EMBL/GenBank/DDBJ whole genome shotgun (WGS) entry which is preliminary data.</text>
</comment>
<dbReference type="AlphaFoldDB" id="A0A3A6PC03"/>
<reference evidence="2 3" key="1">
    <citation type="submission" date="2018-09" db="EMBL/GenBank/DDBJ databases">
        <title>Paenibacillus aracenensis nov. sp. isolated from a cave in southern Spain.</title>
        <authorList>
            <person name="Jurado V."/>
            <person name="Gutierrez-Patricio S."/>
            <person name="Gonzalez-Pimentel J.L."/>
            <person name="Miller A.Z."/>
            <person name="Laiz L."/>
            <person name="Saiz-Jimenez C."/>
        </authorList>
    </citation>
    <scope>NUCLEOTIDE SEQUENCE [LARGE SCALE GENOMIC DNA]</scope>
    <source>
        <strain evidence="2 3">JCM 19203</strain>
    </source>
</reference>
<dbReference type="OrthoDB" id="2968015at2"/>
<dbReference type="InterPro" id="IPR000182">
    <property type="entry name" value="GNAT_dom"/>
</dbReference>
<dbReference type="InterPro" id="IPR016181">
    <property type="entry name" value="Acyl_CoA_acyltransferase"/>
</dbReference>
<sequence>MIRAATKLCERDSDYARFARFYLTYSRQFRRNYTIEIAAAHILMTLPTSYIFMYENESGEFIGFVQYYYEPDRHTAFIDSAILMEEYRSSRVFYEGIRDLVRHICSKYPTVRRIRFHALAENRYLNRLYGKFADRIGERDNGGDPEYIYSSEVSRLKAYLRLES</sequence>
<keyword evidence="3" id="KW-1185">Reference proteome</keyword>
<dbReference type="Gene3D" id="3.40.630.30">
    <property type="match status" value="1"/>
</dbReference>
<dbReference type="RefSeq" id="WP_120113790.1">
    <property type="nucleotide sequence ID" value="NZ_QXQB01000006.1"/>
</dbReference>
<evidence type="ECO:0000313" key="2">
    <source>
        <dbReference type="EMBL" id="RJX37236.1"/>
    </source>
</evidence>
<proteinExistence type="predicted"/>
<organism evidence="2 3">
    <name type="scientific">Paenibacillus pinisoli</name>
    <dbReference type="NCBI Taxonomy" id="1276110"/>
    <lineage>
        <taxon>Bacteria</taxon>
        <taxon>Bacillati</taxon>
        <taxon>Bacillota</taxon>
        <taxon>Bacilli</taxon>
        <taxon>Bacillales</taxon>
        <taxon>Paenibacillaceae</taxon>
        <taxon>Paenibacillus</taxon>
    </lineage>
</organism>
<dbReference type="Pfam" id="PF00583">
    <property type="entry name" value="Acetyltransf_1"/>
    <property type="match status" value="1"/>
</dbReference>
<dbReference type="EMBL" id="QXQB01000006">
    <property type="protein sequence ID" value="RJX37236.1"/>
    <property type="molecule type" value="Genomic_DNA"/>
</dbReference>
<dbReference type="GO" id="GO:0016747">
    <property type="term" value="F:acyltransferase activity, transferring groups other than amino-acyl groups"/>
    <property type="evidence" value="ECO:0007669"/>
    <property type="project" value="InterPro"/>
</dbReference>
<name>A0A3A6PC03_9BACL</name>
<evidence type="ECO:0000313" key="3">
    <source>
        <dbReference type="Proteomes" id="UP000267798"/>
    </source>
</evidence>
<feature type="domain" description="N-acetyltransferase" evidence="1">
    <location>
        <begin position="33"/>
        <end position="131"/>
    </location>
</feature>
<evidence type="ECO:0000259" key="1">
    <source>
        <dbReference type="Pfam" id="PF00583"/>
    </source>
</evidence>
<dbReference type="SUPFAM" id="SSF55729">
    <property type="entry name" value="Acyl-CoA N-acyltransferases (Nat)"/>
    <property type="match status" value="1"/>
</dbReference>
<dbReference type="Proteomes" id="UP000267798">
    <property type="component" value="Unassembled WGS sequence"/>
</dbReference>